<dbReference type="STRING" id="1219360.GCA_001571305_01360"/>
<keyword evidence="1" id="KW-0238">DNA-binding</keyword>
<dbReference type="GO" id="GO:0006355">
    <property type="term" value="P:regulation of DNA-templated transcription"/>
    <property type="evidence" value="ECO:0007669"/>
    <property type="project" value="InterPro"/>
</dbReference>
<keyword evidence="6" id="KW-1185">Reference proteome</keyword>
<dbReference type="EMBL" id="QGAC01000004">
    <property type="protein sequence ID" value="TKJ93184.1"/>
    <property type="molecule type" value="Genomic_DNA"/>
</dbReference>
<dbReference type="InterPro" id="IPR016032">
    <property type="entry name" value="Sig_transdc_resp-reg_C-effctor"/>
</dbReference>
<proteinExistence type="predicted"/>
<dbReference type="GO" id="GO:0003677">
    <property type="term" value="F:DNA binding"/>
    <property type="evidence" value="ECO:0007669"/>
    <property type="project" value="UniProtKB-KW"/>
</dbReference>
<dbReference type="SMART" id="SM00421">
    <property type="entry name" value="HTH_LUXR"/>
    <property type="match status" value="1"/>
</dbReference>
<dbReference type="OrthoDB" id="6623657at2"/>
<sequence length="201" mass="23280">MSDPRSLTLMMFDHDRYFADGVLRFLQSHYSQVIIRLSVRQVTKIDLLMTGMDAVSLCASQQYARRLTTKSQLLVVHDSGERGFRTLPESLQGYPVTHLHRRLPLARLASLLHQLIPEKDSLITVIDPRSLKEDRLTPQEKTFIAHMRVHLTPHQIASSMALHPKTISTYKRSVMLKLGMQKNLELYHWLFYSSPSDRERS</sequence>
<feature type="domain" description="HTH luxR-type" evidence="2">
    <location>
        <begin position="133"/>
        <end position="190"/>
    </location>
</feature>
<dbReference type="InterPro" id="IPR000792">
    <property type="entry name" value="Tscrpt_reg_LuxR_C"/>
</dbReference>
<dbReference type="KEGG" id="epe:CI789_10810"/>
<dbReference type="Pfam" id="PF00196">
    <property type="entry name" value="GerE"/>
    <property type="match status" value="1"/>
</dbReference>
<dbReference type="GeneID" id="67477327"/>
<dbReference type="AlphaFoldDB" id="A0A3S7S532"/>
<reference evidence="4 5" key="1">
    <citation type="journal article" date="2019" name="Sci. Rep.">
        <title>Differences in resource use lead to coexistence of seed-transmitted microbial populations.</title>
        <authorList>
            <person name="Torres-Cortes G."/>
            <person name="Garcia B.J."/>
            <person name="Compant S."/>
            <person name="Rezki S."/>
            <person name="Jones P."/>
            <person name="Preveaux A."/>
            <person name="Briand M."/>
            <person name="Roulet A."/>
            <person name="Bouchez O."/>
            <person name="Jacobson D."/>
            <person name="Barret M."/>
        </authorList>
    </citation>
    <scope>NUCLEOTIDE SEQUENCE [LARGE SCALE GENOMIC DNA]</scope>
    <source>
        <strain evidence="4 5">CFBP13511</strain>
    </source>
</reference>
<dbReference type="Proteomes" id="UP000661012">
    <property type="component" value="Unassembled WGS sequence"/>
</dbReference>
<gene>
    <name evidence="4" type="ORF">EpCFBP13511_05780</name>
    <name evidence="3" type="ORF">IFT93_13900</name>
</gene>
<accession>A0A3S7S532</accession>
<dbReference type="InterPro" id="IPR036388">
    <property type="entry name" value="WH-like_DNA-bd_sf"/>
</dbReference>
<evidence type="ECO:0000313" key="4">
    <source>
        <dbReference type="EMBL" id="TKJ93184.1"/>
    </source>
</evidence>
<evidence type="ECO:0000313" key="6">
    <source>
        <dbReference type="Proteomes" id="UP000661012"/>
    </source>
</evidence>
<dbReference type="RefSeq" id="WP_118664335.1">
    <property type="nucleotide sequence ID" value="NZ_CP022725.1"/>
</dbReference>
<evidence type="ECO:0000313" key="3">
    <source>
        <dbReference type="EMBL" id="MBD8107494.1"/>
    </source>
</evidence>
<evidence type="ECO:0000259" key="2">
    <source>
        <dbReference type="SMART" id="SM00421"/>
    </source>
</evidence>
<evidence type="ECO:0000256" key="1">
    <source>
        <dbReference type="ARBA" id="ARBA00023125"/>
    </source>
</evidence>
<comment type="caution">
    <text evidence="4">The sequence shown here is derived from an EMBL/GenBank/DDBJ whole genome shotgun (WGS) entry which is preliminary data.</text>
</comment>
<evidence type="ECO:0000313" key="5">
    <source>
        <dbReference type="Proteomes" id="UP000306393"/>
    </source>
</evidence>
<dbReference type="SUPFAM" id="SSF46894">
    <property type="entry name" value="C-terminal effector domain of the bipartite response regulators"/>
    <property type="match status" value="1"/>
</dbReference>
<dbReference type="EMBL" id="JACYNN010000009">
    <property type="protein sequence ID" value="MBD8107494.1"/>
    <property type="molecule type" value="Genomic_DNA"/>
</dbReference>
<name>A0A3S7S532_9GAMM</name>
<dbReference type="Proteomes" id="UP000306393">
    <property type="component" value="Unassembled WGS sequence"/>
</dbReference>
<protein>
    <submittedName>
        <fullName evidence="3">Response regulator transcription factor</fullName>
    </submittedName>
</protein>
<reference evidence="3 6" key="2">
    <citation type="journal article" date="2020" name="FEMS Microbiol. Ecol.">
        <title>Temporal dynamics of bacterial communities during seed development and maturation.</title>
        <authorList>
            <person name="Chesneau G."/>
            <person name="Torres-Cortes G."/>
            <person name="Briand M."/>
            <person name="Darrasse A."/>
            <person name="Preveaux A."/>
            <person name="Marais C."/>
            <person name="Jacques M.A."/>
            <person name="Shade A."/>
            <person name="Barret M."/>
        </authorList>
    </citation>
    <scope>NUCLEOTIDE SEQUENCE [LARGE SCALE GENOMIC DNA]</scope>
    <source>
        <strain evidence="3 6">CFBP13732</strain>
    </source>
</reference>
<organism evidence="4 5">
    <name type="scientific">Erwinia persicina</name>
    <dbReference type="NCBI Taxonomy" id="55211"/>
    <lineage>
        <taxon>Bacteria</taxon>
        <taxon>Pseudomonadati</taxon>
        <taxon>Pseudomonadota</taxon>
        <taxon>Gammaproteobacteria</taxon>
        <taxon>Enterobacterales</taxon>
        <taxon>Erwiniaceae</taxon>
        <taxon>Erwinia</taxon>
    </lineage>
</organism>
<dbReference type="Gene3D" id="1.10.10.10">
    <property type="entry name" value="Winged helix-like DNA-binding domain superfamily/Winged helix DNA-binding domain"/>
    <property type="match status" value="1"/>
</dbReference>